<dbReference type="EC" id="1.3.1.28" evidence="3"/>
<dbReference type="PROSITE" id="PS00061">
    <property type="entry name" value="ADH_SHORT"/>
    <property type="match status" value="1"/>
</dbReference>
<accession>A0ABV6M9B8</accession>
<dbReference type="Pfam" id="PF13561">
    <property type="entry name" value="adh_short_C2"/>
    <property type="match status" value="1"/>
</dbReference>
<dbReference type="InterPro" id="IPR002347">
    <property type="entry name" value="SDR_fam"/>
</dbReference>
<evidence type="ECO:0000256" key="2">
    <source>
        <dbReference type="ARBA" id="ARBA00023002"/>
    </source>
</evidence>
<reference evidence="5 6" key="1">
    <citation type="submission" date="2024-09" db="EMBL/GenBank/DDBJ databases">
        <authorList>
            <person name="Sun Q."/>
            <person name="Mori K."/>
        </authorList>
    </citation>
    <scope>NUCLEOTIDE SEQUENCE [LARGE SCALE GENOMIC DNA]</scope>
    <source>
        <strain evidence="5 6">TBRC 3947</strain>
    </source>
</reference>
<sequence length="251" mass="25451">MAGSVAVVTGAARGIGVAVAEALVARGAVVAAADRDGPAVEATARRVGAVPYALDVADPDQAEAVVGRVEAELGEIGVLVNVAGVLHPGPVVSFSDDRWRDTFAVNANGVFHVCRAVVARMLPRRAGSIVTVASNAAGVPRTGMAAYAASKAAAVAFTTCLGLEVARYGIRCNVVSPGSTDTAMLRALWTDGGGPEGTVEGDPEQFRVGIPLGRIGCPADVADAVAFLVSPMARQITMQNLYVDGGAALRM</sequence>
<dbReference type="InterPro" id="IPR003560">
    <property type="entry name" value="DHB_DH"/>
</dbReference>
<dbReference type="SMART" id="SM00822">
    <property type="entry name" value="PKS_KR"/>
    <property type="match status" value="1"/>
</dbReference>
<evidence type="ECO:0000313" key="5">
    <source>
        <dbReference type="EMBL" id="MFC0531320.1"/>
    </source>
</evidence>
<dbReference type="GO" id="GO:0008667">
    <property type="term" value="F:2,3-dihydro-2,3-dihydroxybenzoate dehydrogenase activity"/>
    <property type="evidence" value="ECO:0007669"/>
    <property type="project" value="UniProtKB-EC"/>
</dbReference>
<dbReference type="SUPFAM" id="SSF51735">
    <property type="entry name" value="NAD(P)-binding Rossmann-fold domains"/>
    <property type="match status" value="1"/>
</dbReference>
<keyword evidence="6" id="KW-1185">Reference proteome</keyword>
<dbReference type="InterPro" id="IPR057326">
    <property type="entry name" value="KR_dom"/>
</dbReference>
<dbReference type="NCBIfam" id="TIGR04316">
    <property type="entry name" value="dhbA_paeA"/>
    <property type="match status" value="1"/>
</dbReference>
<evidence type="ECO:0000256" key="3">
    <source>
        <dbReference type="NCBIfam" id="TIGR04316"/>
    </source>
</evidence>
<dbReference type="NCBIfam" id="NF006074">
    <property type="entry name" value="PRK08220.1"/>
    <property type="match status" value="1"/>
</dbReference>
<dbReference type="Proteomes" id="UP001589867">
    <property type="component" value="Unassembled WGS sequence"/>
</dbReference>
<dbReference type="RefSeq" id="WP_377255537.1">
    <property type="nucleotide sequence ID" value="NZ_JBHLUH010000058.1"/>
</dbReference>
<gene>
    <name evidence="5" type="ORF">ACFFIA_27120</name>
</gene>
<dbReference type="InterPro" id="IPR036291">
    <property type="entry name" value="NAD(P)-bd_dom_sf"/>
</dbReference>
<organism evidence="5 6">
    <name type="scientific">Phytohabitans kaempferiae</name>
    <dbReference type="NCBI Taxonomy" id="1620943"/>
    <lineage>
        <taxon>Bacteria</taxon>
        <taxon>Bacillati</taxon>
        <taxon>Actinomycetota</taxon>
        <taxon>Actinomycetes</taxon>
        <taxon>Micromonosporales</taxon>
        <taxon>Micromonosporaceae</taxon>
    </lineage>
</organism>
<keyword evidence="2 5" id="KW-0560">Oxidoreductase</keyword>
<comment type="caution">
    <text evidence="5">The sequence shown here is derived from an EMBL/GenBank/DDBJ whole genome shotgun (WGS) entry which is preliminary data.</text>
</comment>
<dbReference type="EMBL" id="JBHLUH010000058">
    <property type="protein sequence ID" value="MFC0531320.1"/>
    <property type="molecule type" value="Genomic_DNA"/>
</dbReference>
<evidence type="ECO:0000259" key="4">
    <source>
        <dbReference type="SMART" id="SM00822"/>
    </source>
</evidence>
<dbReference type="PANTHER" id="PTHR42760:SF115">
    <property type="entry name" value="3-OXOACYL-[ACYL-CARRIER-PROTEIN] REDUCTASE FABG"/>
    <property type="match status" value="1"/>
</dbReference>
<dbReference type="PANTHER" id="PTHR42760">
    <property type="entry name" value="SHORT-CHAIN DEHYDROGENASES/REDUCTASES FAMILY MEMBER"/>
    <property type="match status" value="1"/>
</dbReference>
<proteinExistence type="inferred from homology"/>
<comment type="similarity">
    <text evidence="1">Belongs to the short-chain dehydrogenases/reductases (SDR) family.</text>
</comment>
<evidence type="ECO:0000313" key="6">
    <source>
        <dbReference type="Proteomes" id="UP001589867"/>
    </source>
</evidence>
<dbReference type="Gene3D" id="3.40.50.720">
    <property type="entry name" value="NAD(P)-binding Rossmann-like Domain"/>
    <property type="match status" value="1"/>
</dbReference>
<dbReference type="PRINTS" id="PR01397">
    <property type="entry name" value="DHBDHDRGNASE"/>
</dbReference>
<dbReference type="InterPro" id="IPR020904">
    <property type="entry name" value="Sc_DH/Rdtase_CS"/>
</dbReference>
<name>A0ABV6M9B8_9ACTN</name>
<evidence type="ECO:0000256" key="1">
    <source>
        <dbReference type="ARBA" id="ARBA00006484"/>
    </source>
</evidence>
<dbReference type="PRINTS" id="PR00080">
    <property type="entry name" value="SDRFAMILY"/>
</dbReference>
<protein>
    <recommendedName>
        <fullName evidence="3">2,3-dihydro-2,3-dihydroxybenzoate dehydrogenase</fullName>
        <ecNumber evidence="3">1.3.1.28</ecNumber>
    </recommendedName>
</protein>
<feature type="domain" description="Ketoreductase" evidence="4">
    <location>
        <begin position="4"/>
        <end position="180"/>
    </location>
</feature>